<reference evidence="2 3" key="1">
    <citation type="journal article" date="2015" name="Genome Biol. Evol.">
        <title>Phylogenomic analyses indicate that early fungi evolved digesting cell walls of algal ancestors of land plants.</title>
        <authorList>
            <person name="Chang Y."/>
            <person name="Wang S."/>
            <person name="Sekimoto S."/>
            <person name="Aerts A.L."/>
            <person name="Choi C."/>
            <person name="Clum A."/>
            <person name="LaButti K.M."/>
            <person name="Lindquist E.A."/>
            <person name="Yee Ngan C."/>
            <person name="Ohm R.A."/>
            <person name="Salamov A.A."/>
            <person name="Grigoriev I.V."/>
            <person name="Spatafora J.W."/>
            <person name="Berbee M.L."/>
        </authorList>
    </citation>
    <scope>NUCLEOTIDE SEQUENCE [LARGE SCALE GENOMIC DNA]</scope>
    <source>
        <strain evidence="2 3">JEL478</strain>
    </source>
</reference>
<sequence length="168" mass="18288">MADEFGVDVWAEWSARNGNGVGGHNQVVSLAREFLERKYGEAAKKLVVSGHWNVRRCDVKELVKYINDADLDDWVVQQSPTPTLEKAKQVRAGSPSTQDPAPAIGESTGTSSNSARTVPAEDDRSDTNTITSPVVPEPEQSKSRKGDQGCTLGCFPRLMSLKASVQRM</sequence>
<gene>
    <name evidence="2" type="ORF">M427DRAFT_34324</name>
</gene>
<organism evidence="2 3">
    <name type="scientific">Gonapodya prolifera (strain JEL478)</name>
    <name type="common">Monoblepharis prolifera</name>
    <dbReference type="NCBI Taxonomy" id="1344416"/>
    <lineage>
        <taxon>Eukaryota</taxon>
        <taxon>Fungi</taxon>
        <taxon>Fungi incertae sedis</taxon>
        <taxon>Chytridiomycota</taxon>
        <taxon>Chytridiomycota incertae sedis</taxon>
        <taxon>Monoblepharidomycetes</taxon>
        <taxon>Monoblepharidales</taxon>
        <taxon>Gonapodyaceae</taxon>
        <taxon>Gonapodya</taxon>
    </lineage>
</organism>
<proteinExistence type="predicted"/>
<evidence type="ECO:0000313" key="3">
    <source>
        <dbReference type="Proteomes" id="UP000070544"/>
    </source>
</evidence>
<evidence type="ECO:0000313" key="2">
    <source>
        <dbReference type="EMBL" id="KXS13098.1"/>
    </source>
</evidence>
<dbReference type="AlphaFoldDB" id="A0A139A8T6"/>
<protein>
    <submittedName>
        <fullName evidence="2">Uncharacterized protein</fullName>
    </submittedName>
</protein>
<feature type="region of interest" description="Disordered" evidence="1">
    <location>
        <begin position="80"/>
        <end position="152"/>
    </location>
</feature>
<evidence type="ECO:0000256" key="1">
    <source>
        <dbReference type="SAM" id="MobiDB-lite"/>
    </source>
</evidence>
<keyword evidence="3" id="KW-1185">Reference proteome</keyword>
<name>A0A139A8T6_GONPJ</name>
<dbReference type="EMBL" id="KQ965782">
    <property type="protein sequence ID" value="KXS13098.1"/>
    <property type="molecule type" value="Genomic_DNA"/>
</dbReference>
<dbReference type="Proteomes" id="UP000070544">
    <property type="component" value="Unassembled WGS sequence"/>
</dbReference>
<feature type="compositionally biased region" description="Polar residues" evidence="1">
    <location>
        <begin position="107"/>
        <end position="116"/>
    </location>
</feature>
<accession>A0A139A8T6</accession>